<reference evidence="10" key="1">
    <citation type="journal article" date="2020" name="mSystems">
        <title>Genome- and Community-Level Interaction Insights into Carbon Utilization and Element Cycling Functions of Hydrothermarchaeota in Hydrothermal Sediment.</title>
        <authorList>
            <person name="Zhou Z."/>
            <person name="Liu Y."/>
            <person name="Xu W."/>
            <person name="Pan J."/>
            <person name="Luo Z.H."/>
            <person name="Li M."/>
        </authorList>
    </citation>
    <scope>NUCLEOTIDE SEQUENCE [LARGE SCALE GENOMIC DNA]</scope>
    <source>
        <strain evidence="10">SpSt-374</strain>
    </source>
</reference>
<evidence type="ECO:0000256" key="1">
    <source>
        <dbReference type="ARBA" id="ARBA00003134"/>
    </source>
</evidence>
<evidence type="ECO:0000256" key="2">
    <source>
        <dbReference type="ARBA" id="ARBA00007634"/>
    </source>
</evidence>
<evidence type="ECO:0000313" key="10">
    <source>
        <dbReference type="EMBL" id="HGG01930.1"/>
    </source>
</evidence>
<proteinExistence type="inferred from homology"/>
<dbReference type="GO" id="GO:0006412">
    <property type="term" value="P:translation"/>
    <property type="evidence" value="ECO:0007669"/>
    <property type="project" value="UniProtKB-UniRule"/>
</dbReference>
<name>A0A7C3VQC5_9CYAN</name>
<dbReference type="GO" id="GO:0070181">
    <property type="term" value="F:small ribosomal subunit rRNA binding"/>
    <property type="evidence" value="ECO:0007669"/>
    <property type="project" value="TreeGrafter"/>
</dbReference>
<keyword evidence="5 8" id="KW-0689">Ribosomal protein</keyword>
<evidence type="ECO:0000256" key="4">
    <source>
        <dbReference type="ARBA" id="ARBA00022884"/>
    </source>
</evidence>
<dbReference type="PANTHER" id="PTHR33398">
    <property type="entry name" value="30S RIBOSOMAL PROTEIN S20"/>
    <property type="match status" value="1"/>
</dbReference>
<feature type="region of interest" description="Disordered" evidence="9">
    <location>
        <begin position="73"/>
        <end position="99"/>
    </location>
</feature>
<comment type="caution">
    <text evidence="10">The sequence shown here is derived from an EMBL/GenBank/DDBJ whole genome shotgun (WGS) entry which is preliminary data.</text>
</comment>
<dbReference type="AlphaFoldDB" id="A0A7C3VQC5"/>
<dbReference type="EMBL" id="DSPX01000153">
    <property type="protein sequence ID" value="HGG01930.1"/>
    <property type="molecule type" value="Genomic_DNA"/>
</dbReference>
<evidence type="ECO:0000256" key="5">
    <source>
        <dbReference type="ARBA" id="ARBA00022980"/>
    </source>
</evidence>
<dbReference type="InterPro" id="IPR002583">
    <property type="entry name" value="Ribosomal_bS20"/>
</dbReference>
<organism evidence="10">
    <name type="scientific">Planktothricoides sp. SpSt-374</name>
    <dbReference type="NCBI Taxonomy" id="2282167"/>
    <lineage>
        <taxon>Bacteria</taxon>
        <taxon>Bacillati</taxon>
        <taxon>Cyanobacteriota</taxon>
        <taxon>Cyanophyceae</taxon>
        <taxon>Oscillatoriophycideae</taxon>
        <taxon>Oscillatoriales</taxon>
        <taxon>Oscillatoriaceae</taxon>
        <taxon>Planktothricoides</taxon>
    </lineage>
</organism>
<dbReference type="GO" id="GO:0005829">
    <property type="term" value="C:cytosol"/>
    <property type="evidence" value="ECO:0007669"/>
    <property type="project" value="TreeGrafter"/>
</dbReference>
<evidence type="ECO:0000256" key="8">
    <source>
        <dbReference type="HAMAP-Rule" id="MF_00500"/>
    </source>
</evidence>
<protein>
    <recommendedName>
        <fullName evidence="7 8">Small ribosomal subunit protein bS20</fullName>
    </recommendedName>
</protein>
<dbReference type="HAMAP" id="MF_00500">
    <property type="entry name" value="Ribosomal_bS20"/>
    <property type="match status" value="1"/>
</dbReference>
<evidence type="ECO:0000256" key="9">
    <source>
        <dbReference type="SAM" id="MobiDB-lite"/>
    </source>
</evidence>
<sequence>MANIKSAIKRVQVAERNRLRNKSYKSAVKTLMKKCFSVIDSYSSSPSTELKQEAAQAMSAAYSKIDKAVKTGVLHPNNGARKKSSLARALKRAQTPTQA</sequence>
<evidence type="ECO:0000256" key="7">
    <source>
        <dbReference type="ARBA" id="ARBA00035136"/>
    </source>
</evidence>
<comment type="function">
    <text evidence="1 8">Binds directly to 16S ribosomal RNA.</text>
</comment>
<feature type="compositionally biased region" description="Basic residues" evidence="9">
    <location>
        <begin position="80"/>
        <end position="91"/>
    </location>
</feature>
<keyword evidence="6 8" id="KW-0687">Ribonucleoprotein</keyword>
<dbReference type="GO" id="GO:0015935">
    <property type="term" value="C:small ribosomal subunit"/>
    <property type="evidence" value="ECO:0007669"/>
    <property type="project" value="TreeGrafter"/>
</dbReference>
<dbReference type="PANTHER" id="PTHR33398:SF1">
    <property type="entry name" value="SMALL RIBOSOMAL SUBUNIT PROTEIN BS20C"/>
    <property type="match status" value="1"/>
</dbReference>
<dbReference type="NCBIfam" id="TIGR00029">
    <property type="entry name" value="S20"/>
    <property type="match status" value="1"/>
</dbReference>
<dbReference type="Pfam" id="PF01649">
    <property type="entry name" value="Ribosomal_S20p"/>
    <property type="match status" value="1"/>
</dbReference>
<evidence type="ECO:0000256" key="3">
    <source>
        <dbReference type="ARBA" id="ARBA00022730"/>
    </source>
</evidence>
<accession>A0A7C3VQC5</accession>
<comment type="similarity">
    <text evidence="2 8">Belongs to the bacterial ribosomal protein bS20 family.</text>
</comment>
<gene>
    <name evidence="8" type="primary">rpsT</name>
    <name evidence="8" type="synonym">rps20</name>
    <name evidence="10" type="ORF">ENR15_15115</name>
</gene>
<keyword evidence="4 8" id="KW-0694">RNA-binding</keyword>
<dbReference type="GO" id="GO:0003735">
    <property type="term" value="F:structural constituent of ribosome"/>
    <property type="evidence" value="ECO:0007669"/>
    <property type="project" value="InterPro"/>
</dbReference>
<evidence type="ECO:0000256" key="6">
    <source>
        <dbReference type="ARBA" id="ARBA00023274"/>
    </source>
</evidence>
<dbReference type="SUPFAM" id="SSF46992">
    <property type="entry name" value="Ribosomal protein S20"/>
    <property type="match status" value="1"/>
</dbReference>
<dbReference type="FunFam" id="1.20.58.110:FF:000001">
    <property type="entry name" value="30S ribosomal protein S20"/>
    <property type="match status" value="1"/>
</dbReference>
<dbReference type="InterPro" id="IPR036510">
    <property type="entry name" value="Ribosomal_bS20_sf"/>
</dbReference>
<keyword evidence="3 8" id="KW-0699">rRNA-binding</keyword>
<dbReference type="Gene3D" id="1.20.58.110">
    <property type="entry name" value="Ribosomal protein S20"/>
    <property type="match status" value="1"/>
</dbReference>